<keyword evidence="3 12" id="KW-0540">Nuclease</keyword>
<keyword evidence="2 12" id="KW-0963">Cytoplasm</keyword>
<evidence type="ECO:0000256" key="2">
    <source>
        <dbReference type="ARBA" id="ARBA00022490"/>
    </source>
</evidence>
<comment type="subunit">
    <text evidence="12">Homodimer which binds Holliday junction (HJ) DNA. The HJ becomes 2-fold symmetrical on binding to RuvC with unstacked arms; it has a different conformation from HJ DNA in complex with RuvA. In the full resolvosome a probable DNA-RuvA(4)-RuvB(12)-RuvC(2) complex forms which resolves the HJ.</text>
</comment>
<dbReference type="NCBIfam" id="NF000711">
    <property type="entry name" value="PRK00039.2-1"/>
    <property type="match status" value="1"/>
</dbReference>
<comment type="catalytic activity">
    <reaction evidence="12">
        <text>Endonucleolytic cleavage at a junction such as a reciprocal single-stranded crossover between two homologous DNA duplexes (Holliday junction).</text>
        <dbReference type="EC" id="3.1.21.10"/>
    </reaction>
</comment>
<organism evidence="14 15">
    <name type="scientific">Candidatus Neptunichlamydia vexilliferae</name>
    <dbReference type="NCBI Taxonomy" id="1651774"/>
    <lineage>
        <taxon>Bacteria</taxon>
        <taxon>Pseudomonadati</taxon>
        <taxon>Chlamydiota</taxon>
        <taxon>Chlamydiia</taxon>
        <taxon>Parachlamydiales</taxon>
        <taxon>Simkaniaceae</taxon>
        <taxon>Candidatus Neptunichlamydia</taxon>
    </lineage>
</organism>
<keyword evidence="8 12" id="KW-0460">Magnesium</keyword>
<comment type="cofactor">
    <cofactor evidence="12">
        <name>Mg(2+)</name>
        <dbReference type="ChEBI" id="CHEBI:18420"/>
    </cofactor>
    <text evidence="12">Binds 2 Mg(2+) ion per subunit.</text>
</comment>
<evidence type="ECO:0000313" key="14">
    <source>
        <dbReference type="EMBL" id="MBF5058752.1"/>
    </source>
</evidence>
<keyword evidence="15" id="KW-1185">Reference proteome</keyword>
<evidence type="ECO:0000256" key="12">
    <source>
        <dbReference type="HAMAP-Rule" id="MF_00034"/>
    </source>
</evidence>
<proteinExistence type="inferred from homology"/>
<feature type="binding site" evidence="12">
    <location>
        <position position="12"/>
    </location>
    <ligand>
        <name>Mg(2+)</name>
        <dbReference type="ChEBI" id="CHEBI:18420"/>
        <label>1</label>
    </ligand>
</feature>
<keyword evidence="5 12" id="KW-0255">Endonuclease</keyword>
<evidence type="ECO:0000256" key="4">
    <source>
        <dbReference type="ARBA" id="ARBA00022723"/>
    </source>
</evidence>
<keyword evidence="4 12" id="KW-0479">Metal-binding</keyword>
<evidence type="ECO:0000256" key="6">
    <source>
        <dbReference type="ARBA" id="ARBA00022763"/>
    </source>
</evidence>
<evidence type="ECO:0000256" key="8">
    <source>
        <dbReference type="ARBA" id="ARBA00022842"/>
    </source>
</evidence>
<keyword evidence="9 12" id="KW-0238">DNA-binding</keyword>
<comment type="caution">
    <text evidence="14">The sequence shown here is derived from an EMBL/GenBank/DDBJ whole genome shotgun (WGS) entry which is preliminary data.</text>
</comment>
<dbReference type="EMBL" id="JAAEJV010000003">
    <property type="protein sequence ID" value="MBF5058752.1"/>
    <property type="molecule type" value="Genomic_DNA"/>
</dbReference>
<evidence type="ECO:0000256" key="3">
    <source>
        <dbReference type="ARBA" id="ARBA00022722"/>
    </source>
</evidence>
<feature type="active site" evidence="12">
    <location>
        <position position="12"/>
    </location>
</feature>
<feature type="binding site" evidence="12">
    <location>
        <position position="145"/>
    </location>
    <ligand>
        <name>Mg(2+)</name>
        <dbReference type="ChEBI" id="CHEBI:18420"/>
        <label>1</label>
    </ligand>
</feature>
<dbReference type="RefSeq" id="WP_228546956.1">
    <property type="nucleotide sequence ID" value="NZ_JAAEJV010000003.1"/>
</dbReference>
<dbReference type="Pfam" id="PF02075">
    <property type="entry name" value="RuvC"/>
    <property type="match status" value="1"/>
</dbReference>
<comment type="subcellular location">
    <subcellularLocation>
        <location evidence="12">Cytoplasm</location>
    </subcellularLocation>
</comment>
<evidence type="ECO:0000256" key="13">
    <source>
        <dbReference type="NCBIfam" id="TIGR00228"/>
    </source>
</evidence>
<name>A0ABS0AX85_9BACT</name>
<dbReference type="InterPro" id="IPR036397">
    <property type="entry name" value="RNaseH_sf"/>
</dbReference>
<evidence type="ECO:0000256" key="9">
    <source>
        <dbReference type="ARBA" id="ARBA00023125"/>
    </source>
</evidence>
<evidence type="ECO:0000256" key="5">
    <source>
        <dbReference type="ARBA" id="ARBA00022759"/>
    </source>
</evidence>
<accession>A0ABS0AX85</accession>
<evidence type="ECO:0000313" key="15">
    <source>
        <dbReference type="Proteomes" id="UP001194714"/>
    </source>
</evidence>
<feature type="binding site" evidence="12">
    <location>
        <position position="72"/>
    </location>
    <ligand>
        <name>Mg(2+)</name>
        <dbReference type="ChEBI" id="CHEBI:18420"/>
        <label>2</label>
    </ligand>
</feature>
<dbReference type="PRINTS" id="PR00696">
    <property type="entry name" value="RSOLVASERUVC"/>
</dbReference>
<dbReference type="PANTHER" id="PTHR30194">
    <property type="entry name" value="CROSSOVER JUNCTION ENDODEOXYRIBONUCLEASE RUVC"/>
    <property type="match status" value="1"/>
</dbReference>
<dbReference type="NCBIfam" id="TIGR00228">
    <property type="entry name" value="ruvC"/>
    <property type="match status" value="1"/>
</dbReference>
<dbReference type="EC" id="3.1.21.10" evidence="12 13"/>
<dbReference type="CDD" id="cd16962">
    <property type="entry name" value="RuvC"/>
    <property type="match status" value="1"/>
</dbReference>
<dbReference type="HAMAP" id="MF_00034">
    <property type="entry name" value="RuvC"/>
    <property type="match status" value="1"/>
</dbReference>
<dbReference type="Proteomes" id="UP001194714">
    <property type="component" value="Unassembled WGS sequence"/>
</dbReference>
<evidence type="ECO:0000256" key="10">
    <source>
        <dbReference type="ARBA" id="ARBA00023172"/>
    </source>
</evidence>
<keyword evidence="11 12" id="KW-0234">DNA repair</keyword>
<dbReference type="GO" id="GO:0016787">
    <property type="term" value="F:hydrolase activity"/>
    <property type="evidence" value="ECO:0007669"/>
    <property type="project" value="UniProtKB-KW"/>
</dbReference>
<dbReference type="PROSITE" id="PS01321">
    <property type="entry name" value="RUVC"/>
    <property type="match status" value="1"/>
</dbReference>
<comment type="function">
    <text evidence="12">The RuvA-RuvB-RuvC complex processes Holliday junction (HJ) DNA during genetic recombination and DNA repair. Endonuclease that resolves HJ intermediates. Cleaves cruciform DNA by making single-stranded nicks across the HJ at symmetrical positions within the homologous arms, yielding a 5'-phosphate and a 3'-hydroxyl group; requires a central core of homology in the junction. The consensus cleavage sequence is 5'-(A/T)TT(C/G)-3'. Cleavage occurs on the 3'-side of the TT dinucleotide at the point of strand exchange. HJ branch migration catalyzed by RuvA-RuvB allows RuvC to scan DNA until it finds its consensus sequence, where it cleaves and resolves the cruciform DNA.</text>
</comment>
<dbReference type="InterPro" id="IPR020563">
    <property type="entry name" value="X-over_junc_endoDNase_Mg_BS"/>
</dbReference>
<protein>
    <recommendedName>
        <fullName evidence="12 13">Crossover junction endodeoxyribonuclease RuvC</fullName>
        <ecNumber evidence="12 13">3.1.21.10</ecNumber>
    </recommendedName>
    <alternativeName>
        <fullName evidence="12">Holliday junction nuclease RuvC</fullName>
    </alternativeName>
    <alternativeName>
        <fullName evidence="12">Holliday junction resolvase RuvC</fullName>
    </alternativeName>
</protein>
<reference evidence="14 15" key="1">
    <citation type="submission" date="2020-01" db="EMBL/GenBank/DDBJ databases">
        <title>Draft genome sequence of Cand. Neptunochlamydia vexilliferae K9.</title>
        <authorList>
            <person name="Schulz F."/>
            <person name="Koestlbacher S."/>
            <person name="Wascher F."/>
            <person name="Pizzetti I."/>
            <person name="Horn M."/>
        </authorList>
    </citation>
    <scope>NUCLEOTIDE SEQUENCE [LARGE SCALE GENOMIC DNA]</scope>
    <source>
        <strain evidence="14 15">K9</strain>
    </source>
</reference>
<evidence type="ECO:0000256" key="11">
    <source>
        <dbReference type="ARBA" id="ARBA00023204"/>
    </source>
</evidence>
<sequence>MSQKKVIILGIDPGTRITGYGVIETDLRTYTPLDYGCIRPPTTLSLHERYGLIHEGIEHLLETYPIEAVSLETQFVGRNVQSALKLGMAKGVAIVAATKRKIPIFEYAPKKAKLAVTGTGTASKEQVQRMTQTLLNLAEPPKPEDAADALALAICHANSIKQVPYEPIRKL</sequence>
<dbReference type="SUPFAM" id="SSF53098">
    <property type="entry name" value="Ribonuclease H-like"/>
    <property type="match status" value="1"/>
</dbReference>
<keyword evidence="7 12" id="KW-0378">Hydrolase</keyword>
<dbReference type="InterPro" id="IPR002176">
    <property type="entry name" value="X-over_junc_endoDNase_RuvC"/>
</dbReference>
<gene>
    <name evidence="12" type="primary">ruvC</name>
    <name evidence="14" type="ORF">NEPTK9_000251</name>
</gene>
<evidence type="ECO:0000256" key="1">
    <source>
        <dbReference type="ARBA" id="ARBA00009518"/>
    </source>
</evidence>
<keyword evidence="10 12" id="KW-0233">DNA recombination</keyword>
<feature type="active site" evidence="12">
    <location>
        <position position="72"/>
    </location>
</feature>
<feature type="active site" evidence="12">
    <location>
        <position position="145"/>
    </location>
</feature>
<dbReference type="Gene3D" id="3.30.420.10">
    <property type="entry name" value="Ribonuclease H-like superfamily/Ribonuclease H"/>
    <property type="match status" value="1"/>
</dbReference>
<dbReference type="InterPro" id="IPR012337">
    <property type="entry name" value="RNaseH-like_sf"/>
</dbReference>
<dbReference type="PANTHER" id="PTHR30194:SF3">
    <property type="entry name" value="CROSSOVER JUNCTION ENDODEOXYRIBONUCLEASE RUVC"/>
    <property type="match status" value="1"/>
</dbReference>
<evidence type="ECO:0000256" key="7">
    <source>
        <dbReference type="ARBA" id="ARBA00022801"/>
    </source>
</evidence>
<comment type="similarity">
    <text evidence="1 12">Belongs to the RuvC family.</text>
</comment>
<keyword evidence="6 12" id="KW-0227">DNA damage</keyword>